<evidence type="ECO:0000259" key="2">
    <source>
        <dbReference type="PROSITE" id="PS50158"/>
    </source>
</evidence>
<reference evidence="3" key="2">
    <citation type="journal article" date="2018" name="Sci. Data">
        <title>The draft genome sequence of cork oak.</title>
        <authorList>
            <person name="Ramos A.M."/>
            <person name="Usie A."/>
            <person name="Barbosa P."/>
            <person name="Barros P.M."/>
            <person name="Capote T."/>
            <person name="Chaves I."/>
            <person name="Simoes F."/>
            <person name="Abreu I."/>
            <person name="Carrasquinho I."/>
            <person name="Faro C."/>
            <person name="Guimaraes J.B."/>
            <person name="Mendonca D."/>
            <person name="Nobrega F."/>
            <person name="Rodrigues L."/>
            <person name="Saibo N.J.M."/>
            <person name="Varela M.C."/>
            <person name="Egas C."/>
            <person name="Matos J."/>
            <person name="Miguel C.M."/>
            <person name="Oliveira M.M."/>
            <person name="Ricardo C.P."/>
            <person name="Goncalves S."/>
        </authorList>
    </citation>
    <scope>NUCLEOTIDE SEQUENCE [LARGE SCALE GENOMIC DNA]</scope>
    <source>
        <strain evidence="3">HL8</strain>
    </source>
</reference>
<dbReference type="AlphaFoldDB" id="A0AAW0M1H6"/>
<reference evidence="3" key="1">
    <citation type="submission" date="2017-12" db="EMBL/GenBank/DDBJ databases">
        <authorList>
            <person name="Barbosa P."/>
            <person name="Usie A."/>
            <person name="Ramos A.M."/>
        </authorList>
    </citation>
    <scope>NUCLEOTIDE SEQUENCE</scope>
    <source>
        <strain evidence="3">HL8</strain>
        <tissue evidence="3">Leaves</tissue>
    </source>
</reference>
<evidence type="ECO:0000313" key="3">
    <source>
        <dbReference type="EMBL" id="KAK7857081.1"/>
    </source>
</evidence>
<feature type="domain" description="CCHC-type" evidence="2">
    <location>
        <begin position="132"/>
        <end position="145"/>
    </location>
</feature>
<gene>
    <name evidence="3" type="ORF">CFP56_019836</name>
</gene>
<comment type="caution">
    <text evidence="3">The sequence shown here is derived from an EMBL/GenBank/DDBJ whole genome shotgun (WGS) entry which is preliminary data.</text>
</comment>
<dbReference type="InterPro" id="IPR040256">
    <property type="entry name" value="At4g02000-like"/>
</dbReference>
<sequence length="160" mass="18619">MWKLGDDLKIVEIGNGLLQFKFSLESQLMWVWNKSPWCFKNRLLAFRHWEKGMTVRFITFTHQLFWIQVWGFTFDLIIEEAGSNIGSDIGKLVEIRMEVLLNKLLRRGGLVISPKGDEVRVAFKYERLVGWCFNCGMIGHDHKECSSPGTDEFGEKPYGK</sequence>
<dbReference type="InterPro" id="IPR025836">
    <property type="entry name" value="Zn_knuckle_CX2CX4HX4C"/>
</dbReference>
<dbReference type="InterPro" id="IPR001878">
    <property type="entry name" value="Znf_CCHC"/>
</dbReference>
<name>A0AAW0M1H6_QUESU</name>
<dbReference type="PROSITE" id="PS50158">
    <property type="entry name" value="ZF_CCHC"/>
    <property type="match status" value="1"/>
</dbReference>
<dbReference type="GO" id="GO:0008270">
    <property type="term" value="F:zinc ion binding"/>
    <property type="evidence" value="ECO:0007669"/>
    <property type="project" value="UniProtKB-KW"/>
</dbReference>
<dbReference type="Pfam" id="PF14111">
    <property type="entry name" value="DUF4283"/>
    <property type="match status" value="1"/>
</dbReference>
<dbReference type="PANTHER" id="PTHR31286:SF178">
    <property type="entry name" value="DUF4283 DOMAIN-CONTAINING PROTEIN"/>
    <property type="match status" value="1"/>
</dbReference>
<accession>A0AAW0M1H6</accession>
<evidence type="ECO:0000256" key="1">
    <source>
        <dbReference type="PROSITE-ProRule" id="PRU00047"/>
    </source>
</evidence>
<proteinExistence type="predicted"/>
<reference evidence="3" key="3">
    <citation type="submission" date="2023-07" db="EMBL/GenBank/DDBJ databases">
        <title>An improved reference 1 genome and first organelle genomes of Quercus suber.</title>
        <authorList>
            <consortium name="Genosuber Consortium"/>
            <person name="Usie A."/>
            <person name="Serra O."/>
            <person name="Barros P."/>
        </authorList>
    </citation>
    <scope>NUCLEOTIDE SEQUENCE</scope>
    <source>
        <strain evidence="3">HL8</strain>
        <tissue evidence="3">Leaves</tissue>
    </source>
</reference>
<dbReference type="EMBL" id="PKMF04000030">
    <property type="protein sequence ID" value="KAK7857081.1"/>
    <property type="molecule type" value="Genomic_DNA"/>
</dbReference>
<organism evidence="3">
    <name type="scientific">Quercus suber</name>
    <name type="common">Cork oak</name>
    <dbReference type="NCBI Taxonomy" id="58331"/>
    <lineage>
        <taxon>Eukaryota</taxon>
        <taxon>Viridiplantae</taxon>
        <taxon>Streptophyta</taxon>
        <taxon>Embryophyta</taxon>
        <taxon>Tracheophyta</taxon>
        <taxon>Spermatophyta</taxon>
        <taxon>Magnoliopsida</taxon>
        <taxon>eudicotyledons</taxon>
        <taxon>Gunneridae</taxon>
        <taxon>Pentapetalae</taxon>
        <taxon>rosids</taxon>
        <taxon>fabids</taxon>
        <taxon>Fagales</taxon>
        <taxon>Fagaceae</taxon>
        <taxon>Quercus</taxon>
    </lineage>
</organism>
<keyword evidence="1" id="KW-0863">Zinc-finger</keyword>
<dbReference type="InterPro" id="IPR025558">
    <property type="entry name" value="DUF4283"/>
</dbReference>
<dbReference type="Pfam" id="PF14392">
    <property type="entry name" value="zf-CCHC_4"/>
    <property type="match status" value="1"/>
</dbReference>
<dbReference type="PANTHER" id="PTHR31286">
    <property type="entry name" value="GLYCINE-RICH CELL WALL STRUCTURAL PROTEIN 1.8-LIKE"/>
    <property type="match status" value="1"/>
</dbReference>
<keyword evidence="1" id="KW-0862">Zinc</keyword>
<dbReference type="GO" id="GO:0003676">
    <property type="term" value="F:nucleic acid binding"/>
    <property type="evidence" value="ECO:0007669"/>
    <property type="project" value="InterPro"/>
</dbReference>
<protein>
    <recommendedName>
        <fullName evidence="2">CCHC-type domain-containing protein</fullName>
    </recommendedName>
</protein>
<keyword evidence="1" id="KW-0479">Metal-binding</keyword>